<dbReference type="InterPro" id="IPR019127">
    <property type="entry name" value="Exosortase"/>
</dbReference>
<accession>A0A9W6G2C0</accession>
<feature type="transmembrane region" description="Helical" evidence="8">
    <location>
        <begin position="127"/>
        <end position="150"/>
    </location>
</feature>
<dbReference type="EMBL" id="BSDS01000002">
    <property type="protein sequence ID" value="GLI39231.1"/>
    <property type="molecule type" value="Genomic_DNA"/>
</dbReference>
<evidence type="ECO:0000256" key="1">
    <source>
        <dbReference type="ARBA" id="ARBA00004651"/>
    </source>
</evidence>
<keyword evidence="5" id="KW-0378">Hydrolase</keyword>
<keyword evidence="7 8" id="KW-0472">Membrane</keyword>
<keyword evidence="2" id="KW-1003">Cell membrane</keyword>
<dbReference type="AlphaFoldDB" id="A0A9W6G2C0"/>
<keyword evidence="4 8" id="KW-0812">Transmembrane</keyword>
<dbReference type="NCBIfam" id="TIGR04178">
    <property type="entry name" value="exo_archaeo"/>
    <property type="match status" value="1"/>
</dbReference>
<dbReference type="GO" id="GO:0008233">
    <property type="term" value="F:peptidase activity"/>
    <property type="evidence" value="ECO:0007669"/>
    <property type="project" value="UniProtKB-KW"/>
</dbReference>
<organism evidence="9 10">
    <name type="scientific">Geobacter hydrogenophilus</name>
    <dbReference type="NCBI Taxonomy" id="40983"/>
    <lineage>
        <taxon>Bacteria</taxon>
        <taxon>Pseudomonadati</taxon>
        <taxon>Thermodesulfobacteriota</taxon>
        <taxon>Desulfuromonadia</taxon>
        <taxon>Geobacterales</taxon>
        <taxon>Geobacteraceae</taxon>
        <taxon>Geobacter</taxon>
    </lineage>
</organism>
<dbReference type="GO" id="GO:0006508">
    <property type="term" value="P:proteolysis"/>
    <property type="evidence" value="ECO:0007669"/>
    <property type="project" value="UniProtKB-KW"/>
</dbReference>
<keyword evidence="10" id="KW-1185">Reference proteome</keyword>
<evidence type="ECO:0000256" key="8">
    <source>
        <dbReference type="SAM" id="Phobius"/>
    </source>
</evidence>
<dbReference type="Proteomes" id="UP001144352">
    <property type="component" value="Unassembled WGS sequence"/>
</dbReference>
<evidence type="ECO:0000256" key="5">
    <source>
        <dbReference type="ARBA" id="ARBA00022801"/>
    </source>
</evidence>
<evidence type="ECO:0000256" key="7">
    <source>
        <dbReference type="ARBA" id="ARBA00023136"/>
    </source>
</evidence>
<dbReference type="InterPro" id="IPR013426">
    <property type="entry name" value="EpsH-like"/>
</dbReference>
<dbReference type="GO" id="GO:0005886">
    <property type="term" value="C:plasma membrane"/>
    <property type="evidence" value="ECO:0007669"/>
    <property type="project" value="UniProtKB-SubCell"/>
</dbReference>
<keyword evidence="3" id="KW-0645">Protease</keyword>
<feature type="transmembrane region" description="Helical" evidence="8">
    <location>
        <begin position="100"/>
        <end position="120"/>
    </location>
</feature>
<name>A0A9W6G2C0_9BACT</name>
<feature type="transmembrane region" description="Helical" evidence="8">
    <location>
        <begin position="256"/>
        <end position="281"/>
    </location>
</feature>
<comment type="subcellular location">
    <subcellularLocation>
        <location evidence="1">Cell membrane</location>
        <topology evidence="1">Multi-pass membrane protein</topology>
    </subcellularLocation>
</comment>
<feature type="transmembrane region" description="Helical" evidence="8">
    <location>
        <begin position="76"/>
        <end position="94"/>
    </location>
</feature>
<proteinExistence type="predicted"/>
<comment type="caution">
    <text evidence="9">The sequence shown here is derived from an EMBL/GenBank/DDBJ whole genome shotgun (WGS) entry which is preliminary data.</text>
</comment>
<dbReference type="Pfam" id="PF09721">
    <property type="entry name" value="Exosortase_EpsH"/>
    <property type="match status" value="1"/>
</dbReference>
<evidence type="ECO:0000256" key="4">
    <source>
        <dbReference type="ARBA" id="ARBA00022692"/>
    </source>
</evidence>
<feature type="transmembrane region" description="Helical" evidence="8">
    <location>
        <begin position="16"/>
        <end position="36"/>
    </location>
</feature>
<evidence type="ECO:0000256" key="6">
    <source>
        <dbReference type="ARBA" id="ARBA00022989"/>
    </source>
</evidence>
<dbReference type="InterPro" id="IPR026392">
    <property type="entry name" value="Exo/Archaeosortase_dom"/>
</dbReference>
<evidence type="ECO:0000256" key="3">
    <source>
        <dbReference type="ARBA" id="ARBA00022670"/>
    </source>
</evidence>
<evidence type="ECO:0000313" key="9">
    <source>
        <dbReference type="EMBL" id="GLI39231.1"/>
    </source>
</evidence>
<dbReference type="NCBIfam" id="TIGR02602">
    <property type="entry name" value="8TM_EpsH"/>
    <property type="match status" value="1"/>
</dbReference>
<sequence>MELAAKSSLLPDRKGMFLGLVSLGLFLYAYHDTFLWLVERYDNPDSHYSHGYLIPFICGYLVWLKRKDLAELPRSSSRLGLALIVGALLVHVASVWTHTFFTSGFSIMTLAIGLCLYLYGPAITRQLAFPLGFLAFMFPLPMRVISAVSFPLKMMVANMGTAIMERSGMPIVREGAVIHLTNATLSVGDPCSGIRSLIALMAMGALFAYLLRGSFTRKLLIFLLAVPVAIATNVLRVCTLIFVADKLGGEWASPEHWFHTTSGLAVFFVSMAILFGIMRVLERPE</sequence>
<gene>
    <name evidence="9" type="ORF">GHYDROH2_27320</name>
</gene>
<feature type="transmembrane region" description="Helical" evidence="8">
    <location>
        <begin position="219"/>
        <end position="244"/>
    </location>
</feature>
<feature type="transmembrane region" description="Helical" evidence="8">
    <location>
        <begin position="194"/>
        <end position="212"/>
    </location>
</feature>
<reference evidence="9" key="1">
    <citation type="submission" date="2022-12" db="EMBL/GenBank/DDBJ databases">
        <title>Reference genome sequencing for broad-spectrum identification of bacterial and archaeal isolates by mass spectrometry.</title>
        <authorList>
            <person name="Sekiguchi Y."/>
            <person name="Tourlousse D.M."/>
        </authorList>
    </citation>
    <scope>NUCLEOTIDE SEQUENCE</scope>
    <source>
        <strain evidence="9">H2</strain>
    </source>
</reference>
<protein>
    <submittedName>
        <fullName evidence="9">Exosortase</fullName>
    </submittedName>
</protein>
<evidence type="ECO:0000313" key="10">
    <source>
        <dbReference type="Proteomes" id="UP001144352"/>
    </source>
</evidence>
<keyword evidence="6 8" id="KW-1133">Transmembrane helix</keyword>
<feature type="transmembrane region" description="Helical" evidence="8">
    <location>
        <begin position="48"/>
        <end position="64"/>
    </location>
</feature>
<evidence type="ECO:0000256" key="2">
    <source>
        <dbReference type="ARBA" id="ARBA00022475"/>
    </source>
</evidence>